<dbReference type="PANTHER" id="PTHR30371:SF0">
    <property type="entry name" value="SEC-INDEPENDENT PROTEIN TRANSLOCASE PROTEIN TATC, CHLOROPLASTIC-RELATED"/>
    <property type="match status" value="1"/>
</dbReference>
<gene>
    <name evidence="7 8" type="primary">tatC</name>
    <name evidence="8" type="ORF">GCM10011584_26940</name>
</gene>
<comment type="subcellular location">
    <subcellularLocation>
        <location evidence="7">Cell membrane</location>
        <topology evidence="7">Multi-pass membrane protein</topology>
    </subcellularLocation>
    <subcellularLocation>
        <location evidence="1">Membrane</location>
        <topology evidence="1">Multi-pass membrane protein</topology>
    </subcellularLocation>
</comment>
<dbReference type="RefSeq" id="WP_188784530.1">
    <property type="nucleotide sequence ID" value="NZ_BMNI01000007.1"/>
</dbReference>
<feature type="transmembrane region" description="Helical" evidence="7">
    <location>
        <begin position="37"/>
        <end position="55"/>
    </location>
</feature>
<feature type="transmembrane region" description="Helical" evidence="7">
    <location>
        <begin position="234"/>
        <end position="254"/>
    </location>
</feature>
<evidence type="ECO:0000256" key="7">
    <source>
        <dbReference type="HAMAP-Rule" id="MF_00902"/>
    </source>
</evidence>
<sequence length="278" mass="30963">MYGSGLVRLLRGTPVHPVGPDGRMAVSDHFREFRARLLKITLIWLIGFALSLYFHDQLLDIVFGPYREAQRALPNGTTETIIQGAAQPLMVYLSLSALATTVLSAPLWLYQLWAFVVPGLHRHEKKWTAIFVTVAGPLFLVGVTIGYVTLPKGLEVLIGFTPDNFKNLVDFNHYLTFFSRTLLVFGIAFEIPVFVVLLNLAGVVKGRTLAEYRHWIIIGVFVFAAVATPSTDPFTMTAMAIPMCLLFLFSEVIARVHDRRKAAREPFTGLSPDEASVI</sequence>
<dbReference type="PRINTS" id="PR01840">
    <property type="entry name" value="TATCFAMILY"/>
</dbReference>
<evidence type="ECO:0000256" key="4">
    <source>
        <dbReference type="ARBA" id="ARBA00022989"/>
    </source>
</evidence>
<evidence type="ECO:0000256" key="5">
    <source>
        <dbReference type="ARBA" id="ARBA00023010"/>
    </source>
</evidence>
<keyword evidence="3 7" id="KW-0653">Protein transport</keyword>
<keyword evidence="7" id="KW-1003">Cell membrane</keyword>
<evidence type="ECO:0000313" key="8">
    <source>
        <dbReference type="EMBL" id="GGO91860.1"/>
    </source>
</evidence>
<comment type="function">
    <text evidence="7">Part of the twin-arginine translocation (Tat) system that transports large folded proteins containing a characteristic twin-arginine motif in their signal peptide across membranes. Together with TatB, TatC is part of a receptor directly interacting with Tat signal peptides.</text>
</comment>
<keyword evidence="6 7" id="KW-0472">Membrane</keyword>
<dbReference type="Pfam" id="PF00902">
    <property type="entry name" value="TatC"/>
    <property type="match status" value="1"/>
</dbReference>
<evidence type="ECO:0000256" key="3">
    <source>
        <dbReference type="ARBA" id="ARBA00022927"/>
    </source>
</evidence>
<dbReference type="NCBIfam" id="TIGR00945">
    <property type="entry name" value="tatC"/>
    <property type="match status" value="1"/>
</dbReference>
<proteinExistence type="inferred from homology"/>
<evidence type="ECO:0000256" key="1">
    <source>
        <dbReference type="ARBA" id="ARBA00004141"/>
    </source>
</evidence>
<feature type="transmembrane region" description="Helical" evidence="7">
    <location>
        <begin position="177"/>
        <end position="200"/>
    </location>
</feature>
<feature type="transmembrane region" description="Helical" evidence="7">
    <location>
        <begin position="127"/>
        <end position="150"/>
    </location>
</feature>
<keyword evidence="9" id="KW-1185">Reference proteome</keyword>
<dbReference type="InterPro" id="IPR002033">
    <property type="entry name" value="TatC"/>
</dbReference>
<dbReference type="PANTHER" id="PTHR30371">
    <property type="entry name" value="SEC-INDEPENDENT PROTEIN TRANSLOCASE PROTEIN TATC"/>
    <property type="match status" value="1"/>
</dbReference>
<name>A0ABQ2NCY1_9ACTN</name>
<keyword evidence="7" id="KW-0813">Transport</keyword>
<organism evidence="8 9">
    <name type="scientific">Nocardioides phosphati</name>
    <dbReference type="NCBI Taxonomy" id="1867775"/>
    <lineage>
        <taxon>Bacteria</taxon>
        <taxon>Bacillati</taxon>
        <taxon>Actinomycetota</taxon>
        <taxon>Actinomycetes</taxon>
        <taxon>Propionibacteriales</taxon>
        <taxon>Nocardioidaceae</taxon>
        <taxon>Nocardioides</taxon>
    </lineage>
</organism>
<dbReference type="HAMAP" id="MF_00902">
    <property type="entry name" value="TatC"/>
    <property type="match status" value="1"/>
</dbReference>
<feature type="transmembrane region" description="Helical" evidence="7">
    <location>
        <begin position="212"/>
        <end position="228"/>
    </location>
</feature>
<evidence type="ECO:0000256" key="2">
    <source>
        <dbReference type="ARBA" id="ARBA00022692"/>
    </source>
</evidence>
<accession>A0ABQ2NCY1</accession>
<dbReference type="Proteomes" id="UP000655410">
    <property type="component" value="Unassembled WGS sequence"/>
</dbReference>
<comment type="subunit">
    <text evidence="7">The Tat system comprises two distinct complexes: a TatABC complex, containing multiple copies of TatA, TatB and TatC subunits, and a separate TatA complex, containing only TatA subunits. Substrates initially bind to the TatABC complex, which probably triggers association of the separate TatA complex to form the active translocon.</text>
</comment>
<keyword evidence="4 7" id="KW-1133">Transmembrane helix</keyword>
<dbReference type="EMBL" id="BMNI01000007">
    <property type="protein sequence ID" value="GGO91860.1"/>
    <property type="molecule type" value="Genomic_DNA"/>
</dbReference>
<evidence type="ECO:0000256" key="6">
    <source>
        <dbReference type="ARBA" id="ARBA00023136"/>
    </source>
</evidence>
<keyword evidence="5 7" id="KW-0811">Translocation</keyword>
<evidence type="ECO:0000313" key="9">
    <source>
        <dbReference type="Proteomes" id="UP000655410"/>
    </source>
</evidence>
<comment type="similarity">
    <text evidence="7">Belongs to the TatC family.</text>
</comment>
<comment type="caution">
    <text evidence="8">The sequence shown here is derived from an EMBL/GenBank/DDBJ whole genome shotgun (WGS) entry which is preliminary data.</text>
</comment>
<keyword evidence="2 7" id="KW-0812">Transmembrane</keyword>
<protein>
    <recommendedName>
        <fullName evidence="7">Sec-independent protein translocase protein TatC</fullName>
    </recommendedName>
</protein>
<feature type="transmembrane region" description="Helical" evidence="7">
    <location>
        <begin position="89"/>
        <end position="115"/>
    </location>
</feature>
<reference evidence="9" key="1">
    <citation type="journal article" date="2019" name="Int. J. Syst. Evol. Microbiol.">
        <title>The Global Catalogue of Microorganisms (GCM) 10K type strain sequencing project: providing services to taxonomists for standard genome sequencing and annotation.</title>
        <authorList>
            <consortium name="The Broad Institute Genomics Platform"/>
            <consortium name="The Broad Institute Genome Sequencing Center for Infectious Disease"/>
            <person name="Wu L."/>
            <person name="Ma J."/>
        </authorList>
    </citation>
    <scope>NUCLEOTIDE SEQUENCE [LARGE SCALE GENOMIC DNA]</scope>
    <source>
        <strain evidence="9">CGMCC 4.7371</strain>
    </source>
</reference>